<dbReference type="Proteomes" id="UP001629274">
    <property type="component" value="Unassembled WGS sequence"/>
</dbReference>
<dbReference type="CDD" id="cd03025">
    <property type="entry name" value="DsbA_FrnE_like"/>
    <property type="match status" value="1"/>
</dbReference>
<reference evidence="2 3" key="1">
    <citation type="journal article" date="2024" name="Chem. Sci.">
        <title>Discovery of megapolipeptins by genome mining of a Burkholderiales bacteria collection.</title>
        <authorList>
            <person name="Paulo B.S."/>
            <person name="Recchia M.J.J."/>
            <person name="Lee S."/>
            <person name="Fergusson C.H."/>
            <person name="Romanowski S.B."/>
            <person name="Hernandez A."/>
            <person name="Krull N."/>
            <person name="Liu D.Y."/>
            <person name="Cavanagh H."/>
            <person name="Bos A."/>
            <person name="Gray C.A."/>
            <person name="Murphy B.T."/>
            <person name="Linington R.G."/>
            <person name="Eustaquio A.S."/>
        </authorList>
    </citation>
    <scope>NUCLEOTIDE SEQUENCE [LARGE SCALE GENOMIC DNA]</scope>
    <source>
        <strain evidence="2 3">RL17-351-BIE-A</strain>
    </source>
</reference>
<protein>
    <submittedName>
        <fullName evidence="2">DsbA family protein</fullName>
    </submittedName>
</protein>
<comment type="caution">
    <text evidence="2">The sequence shown here is derived from an EMBL/GenBank/DDBJ whole genome shotgun (WGS) entry which is preliminary data.</text>
</comment>
<accession>A0ABW9BTK6</accession>
<dbReference type="Gene3D" id="1.10.472.60">
    <property type="entry name" value="putative protein disulfide isomerase domain"/>
    <property type="match status" value="1"/>
</dbReference>
<dbReference type="PANTHER" id="PTHR13887">
    <property type="entry name" value="GLUTATHIONE S-TRANSFERASE KAPPA"/>
    <property type="match status" value="1"/>
</dbReference>
<organism evidence="2 3">
    <name type="scientific">Paraburkholderia phytofirmans</name>
    <dbReference type="NCBI Taxonomy" id="261302"/>
    <lineage>
        <taxon>Bacteria</taxon>
        <taxon>Pseudomonadati</taxon>
        <taxon>Pseudomonadota</taxon>
        <taxon>Betaproteobacteria</taxon>
        <taxon>Burkholderiales</taxon>
        <taxon>Burkholderiaceae</taxon>
        <taxon>Paraburkholderia</taxon>
    </lineage>
</organism>
<evidence type="ECO:0000313" key="2">
    <source>
        <dbReference type="EMBL" id="MFM0242723.1"/>
    </source>
</evidence>
<dbReference type="Pfam" id="PF01323">
    <property type="entry name" value="DSBA"/>
    <property type="match status" value="1"/>
</dbReference>
<dbReference type="Gene3D" id="3.40.30.10">
    <property type="entry name" value="Glutaredoxin"/>
    <property type="match status" value="1"/>
</dbReference>
<proteinExistence type="predicted"/>
<dbReference type="InterPro" id="IPR001853">
    <property type="entry name" value="DSBA-like_thioredoxin_dom"/>
</dbReference>
<dbReference type="PANTHER" id="PTHR13887:SF54">
    <property type="entry name" value="DSBA FAMILY PROTEIN"/>
    <property type="match status" value="1"/>
</dbReference>
<sequence length="230" mass="24699">MFFTIGTTGRRNSGNLTELAMKLIFVGDPMCSWCYGFHKEMTALVEAMPDLEVQVVLGGLAAGSTQLLDDAGKQFRLTHWARVEQLSGAQFNREALLARKNFVYDTEPVCRAVATARLIKPTANLLTVFGAFQRAFYVDGLDTTDGKVLAGIGASALKAQGFDVDAEAFLAVWSSDEAIKAARADFALTRRLGVSGFPSLFVEQGGKIGQLSSGYATAASVQQTLMRLAA</sequence>
<keyword evidence="3" id="KW-1185">Reference proteome</keyword>
<feature type="domain" description="DSBA-like thioredoxin" evidence="1">
    <location>
        <begin position="23"/>
        <end position="207"/>
    </location>
</feature>
<name>A0ABW9BTK6_9BURK</name>
<dbReference type="InterPro" id="IPR036249">
    <property type="entry name" value="Thioredoxin-like_sf"/>
</dbReference>
<gene>
    <name evidence="2" type="ORF">PQR03_31750</name>
</gene>
<evidence type="ECO:0000313" key="3">
    <source>
        <dbReference type="Proteomes" id="UP001629274"/>
    </source>
</evidence>
<dbReference type="EMBL" id="JAQQDR010000015">
    <property type="protein sequence ID" value="MFM0242723.1"/>
    <property type="molecule type" value="Genomic_DNA"/>
</dbReference>
<evidence type="ECO:0000259" key="1">
    <source>
        <dbReference type="Pfam" id="PF01323"/>
    </source>
</evidence>
<dbReference type="SUPFAM" id="SSF52833">
    <property type="entry name" value="Thioredoxin-like"/>
    <property type="match status" value="1"/>
</dbReference>